<keyword evidence="2" id="KW-1185">Reference proteome</keyword>
<organism evidence="1 2">
    <name type="scientific">Entomophthora muscae</name>
    <dbReference type="NCBI Taxonomy" id="34485"/>
    <lineage>
        <taxon>Eukaryota</taxon>
        <taxon>Fungi</taxon>
        <taxon>Fungi incertae sedis</taxon>
        <taxon>Zoopagomycota</taxon>
        <taxon>Entomophthoromycotina</taxon>
        <taxon>Entomophthoromycetes</taxon>
        <taxon>Entomophthorales</taxon>
        <taxon>Entomophthoraceae</taxon>
        <taxon>Entomophthora</taxon>
    </lineage>
</organism>
<protein>
    <submittedName>
        <fullName evidence="1">Uncharacterized protein</fullName>
    </submittedName>
</protein>
<dbReference type="Proteomes" id="UP001165960">
    <property type="component" value="Unassembled WGS sequence"/>
</dbReference>
<proteinExistence type="predicted"/>
<sequence>MSDFFTVGSLEYIVVNWISLICALTVVATILLLKKMQPWAVARVTVNLHAGVALMGAMRHICFLITPPESNNSCQMLAFMAFFTGHMSLFLNMAIAFNLQRIYIHECQPQEQWRWILYILPIVVALFLDLIPIPLQAFGREHYGTCYLDKDSPYRTIMMTLLIYSTRIPGYIYCFIVFLLVVLKLKKPHNALADNQTLNSIHVVSSRKLALRTSLYPLSCFISHFGGMLSNVLFAFGCPRYDFIRIWVLMGLSTIGLVNLVVFLFDPAFEIALKSSSNIDPCIADQTFQDSDPLIGYSFPSNYW</sequence>
<dbReference type="EMBL" id="QTSX02003889">
    <property type="protein sequence ID" value="KAJ9067728.1"/>
    <property type="molecule type" value="Genomic_DNA"/>
</dbReference>
<evidence type="ECO:0000313" key="2">
    <source>
        <dbReference type="Proteomes" id="UP001165960"/>
    </source>
</evidence>
<reference evidence="1" key="1">
    <citation type="submission" date="2022-04" db="EMBL/GenBank/DDBJ databases">
        <title>Genome of the entomopathogenic fungus Entomophthora muscae.</title>
        <authorList>
            <person name="Elya C."/>
            <person name="Lovett B.R."/>
            <person name="Lee E."/>
            <person name="Macias A.M."/>
            <person name="Hajek A.E."/>
            <person name="De Bivort B.L."/>
            <person name="Kasson M.T."/>
            <person name="De Fine Licht H.H."/>
            <person name="Stajich J.E."/>
        </authorList>
    </citation>
    <scope>NUCLEOTIDE SEQUENCE</scope>
    <source>
        <strain evidence="1">Berkeley</strain>
    </source>
</reference>
<evidence type="ECO:0000313" key="1">
    <source>
        <dbReference type="EMBL" id="KAJ9067728.1"/>
    </source>
</evidence>
<name>A0ACC2SZF1_9FUNG</name>
<accession>A0ACC2SZF1</accession>
<gene>
    <name evidence="1" type="ORF">DSO57_1036156</name>
</gene>
<comment type="caution">
    <text evidence="1">The sequence shown here is derived from an EMBL/GenBank/DDBJ whole genome shotgun (WGS) entry which is preliminary data.</text>
</comment>